<evidence type="ECO:0000313" key="2">
    <source>
        <dbReference type="EMBL" id="SLM30756.1"/>
    </source>
</evidence>
<dbReference type="Gene3D" id="3.60.15.10">
    <property type="entry name" value="Ribonuclease Z/Hydroxyacylglutathione hydrolase-like"/>
    <property type="match status" value="1"/>
</dbReference>
<organism evidence="2 3">
    <name type="scientific">Desulfamplus magnetovallimortis</name>
    <dbReference type="NCBI Taxonomy" id="1246637"/>
    <lineage>
        <taxon>Bacteria</taxon>
        <taxon>Pseudomonadati</taxon>
        <taxon>Thermodesulfobacteriota</taxon>
        <taxon>Desulfobacteria</taxon>
        <taxon>Desulfobacterales</taxon>
        <taxon>Desulfobacteraceae</taxon>
        <taxon>Desulfamplus</taxon>
    </lineage>
</organism>
<dbReference type="SUPFAM" id="SSF56281">
    <property type="entry name" value="Metallo-hydrolase/oxidoreductase"/>
    <property type="match status" value="1"/>
</dbReference>
<dbReference type="PANTHER" id="PTHR13754">
    <property type="entry name" value="METALLO-BETA-LACTAMASE SUPERFAMILY PROTEIN"/>
    <property type="match status" value="1"/>
</dbReference>
<reference evidence="2 3" key="1">
    <citation type="submission" date="2017-03" db="EMBL/GenBank/DDBJ databases">
        <authorList>
            <person name="Afonso C.L."/>
            <person name="Miller P.J."/>
            <person name="Scott M.A."/>
            <person name="Spackman E."/>
            <person name="Goraichik I."/>
            <person name="Dimitrov K.M."/>
            <person name="Suarez D.L."/>
            <person name="Swayne D.E."/>
        </authorList>
    </citation>
    <scope>NUCLEOTIDE SEQUENCE [LARGE SCALE GENOMIC DNA]</scope>
    <source>
        <strain evidence="2">PRJEB14757</strain>
    </source>
</reference>
<evidence type="ECO:0000259" key="1">
    <source>
        <dbReference type="Pfam" id="PF00753"/>
    </source>
</evidence>
<dbReference type="RefSeq" id="WP_080809228.1">
    <property type="nucleotide sequence ID" value="NZ_LT828565.1"/>
</dbReference>
<proteinExistence type="predicted"/>
<dbReference type="InterPro" id="IPR041712">
    <property type="entry name" value="DHPS-like_MBL-fold"/>
</dbReference>
<dbReference type="PANTHER" id="PTHR13754:SF13">
    <property type="entry name" value="METALLO-BETA-LACTAMASE SUPERFAMILY PROTEIN (AFU_ORTHOLOGUE AFUA_3G07630)"/>
    <property type="match status" value="1"/>
</dbReference>
<dbReference type="Pfam" id="PF00753">
    <property type="entry name" value="Lactamase_B"/>
    <property type="match status" value="1"/>
</dbReference>
<protein>
    <submittedName>
        <fullName evidence="2">Beta-lactamase domain protein</fullName>
    </submittedName>
</protein>
<dbReference type="InterPro" id="IPR052926">
    <property type="entry name" value="Metallo-beta-lactamase_dom"/>
</dbReference>
<dbReference type="EMBL" id="FWEV01000158">
    <property type="protein sequence ID" value="SLM30756.1"/>
    <property type="molecule type" value="Genomic_DNA"/>
</dbReference>
<dbReference type="CDD" id="cd07713">
    <property type="entry name" value="DHPS-like_MBL-fold"/>
    <property type="match status" value="1"/>
</dbReference>
<dbReference type="InterPro" id="IPR036866">
    <property type="entry name" value="RibonucZ/Hydroxyglut_hydro"/>
</dbReference>
<name>A0A1W1HE94_9BACT</name>
<dbReference type="OrthoDB" id="9803916at2"/>
<sequence>MNITALIENCITDNREDLEKEHGLSLYIDYNNLKILFDAGASDAFERNAIKLGVDLEKVDMAILSHQHYDHGGGLSRFLEINSKASVHLCRQMKGNTYFKSLGGLINKYIGLDKKIFVKHPNRFVFVNGTAEVSKNVFIITEICRKYPQPKGNSKLLVCENGNWLPDPFDHELIVVIKEEKELVILTGCAHNGILNMVETVVRQFPDMPIKAIIGGFHLAGIPVPQLLPETIEEIRAIASDLLKYPVKTVYTGHCTGMKAYGILKEVMGNKLEYLDTGKTISI</sequence>
<gene>
    <name evidence="2" type="ORF">MTBBW1_2400010</name>
</gene>
<dbReference type="InterPro" id="IPR001279">
    <property type="entry name" value="Metallo-B-lactamas"/>
</dbReference>
<dbReference type="AlphaFoldDB" id="A0A1W1HE94"/>
<feature type="domain" description="Metallo-beta-lactamase" evidence="1">
    <location>
        <begin position="23"/>
        <end position="87"/>
    </location>
</feature>
<dbReference type="GO" id="GO:0016740">
    <property type="term" value="F:transferase activity"/>
    <property type="evidence" value="ECO:0007669"/>
    <property type="project" value="TreeGrafter"/>
</dbReference>
<dbReference type="Proteomes" id="UP000191931">
    <property type="component" value="Unassembled WGS sequence"/>
</dbReference>
<keyword evidence="3" id="KW-1185">Reference proteome</keyword>
<accession>A0A1W1HE94</accession>
<dbReference type="STRING" id="1246637.MTBBW1_2400010"/>
<evidence type="ECO:0000313" key="3">
    <source>
        <dbReference type="Proteomes" id="UP000191931"/>
    </source>
</evidence>